<organism evidence="1 2">
    <name type="scientific">Stutzerimonas stutzeri</name>
    <name type="common">Pseudomonas stutzeri</name>
    <dbReference type="NCBI Taxonomy" id="316"/>
    <lineage>
        <taxon>Bacteria</taxon>
        <taxon>Pseudomonadati</taxon>
        <taxon>Pseudomonadota</taxon>
        <taxon>Gammaproteobacteria</taxon>
        <taxon>Pseudomonadales</taxon>
        <taxon>Pseudomonadaceae</taxon>
        <taxon>Stutzerimonas</taxon>
    </lineage>
</organism>
<reference evidence="1 2" key="1">
    <citation type="submission" date="2014-03" db="EMBL/GenBank/DDBJ databases">
        <title>Complete genome sequence of Pseudomonas stutzeri 19SMN4.</title>
        <authorList>
            <person name="Brunet-Galmes I."/>
            <person name="Nogales B."/>
            <person name="Busquets A."/>
            <person name="Pena A."/>
            <person name="Gomila M."/>
            <person name="Garcia-Valdes E."/>
            <person name="Lalucat J."/>
            <person name="Bennasar A."/>
            <person name="Bosch R."/>
        </authorList>
    </citation>
    <scope>NUCLEOTIDE SEQUENCE [LARGE SCALE GENOMIC DNA]</scope>
    <source>
        <strain evidence="1 2">19SMN4</strain>
        <plasmid evidence="2">Plasmid pLIB119</plasmid>
    </source>
</reference>
<sequence>MLTPDEARRLGGKHTSAKQTVLDHVAAKIRKGAEQGAVSVFVPVNYGFNPAAFEEAMAELKSLGYGLTEEEFDRRPHIRIWW</sequence>
<protein>
    <submittedName>
        <fullName evidence="1">Uncharacterized protein</fullName>
    </submittedName>
</protein>
<dbReference type="Proteomes" id="UP000025238">
    <property type="component" value="Plasmid pLIB119"/>
</dbReference>
<accession>A0A023WZ58</accession>
<evidence type="ECO:0000313" key="1">
    <source>
        <dbReference type="EMBL" id="AHY45251.1"/>
    </source>
</evidence>
<dbReference type="KEGG" id="pstu:UIB01_22430"/>
<keyword evidence="1" id="KW-0614">Plasmid</keyword>
<gene>
    <name evidence="1" type="ORF">UIB01_22430</name>
</gene>
<proteinExistence type="predicted"/>
<dbReference type="EMBL" id="CP007510">
    <property type="protein sequence ID" value="AHY45251.1"/>
    <property type="molecule type" value="Genomic_DNA"/>
</dbReference>
<dbReference type="RefSeq" id="WP_040138000.1">
    <property type="nucleotide sequence ID" value="NZ_JAOEAK010000002.1"/>
</dbReference>
<dbReference type="AlphaFoldDB" id="A0A023WZ58"/>
<name>A0A023WZ58_STUST</name>
<dbReference type="PATRIC" id="fig|316.97.peg.4492"/>
<geneLocation type="plasmid" evidence="1 2">
    <name>pLIB119</name>
</geneLocation>
<evidence type="ECO:0000313" key="2">
    <source>
        <dbReference type="Proteomes" id="UP000025238"/>
    </source>
</evidence>